<comment type="caution">
    <text evidence="6">The sequence shown here is derived from an EMBL/GenBank/DDBJ whole genome shotgun (WGS) entry which is preliminary data.</text>
</comment>
<evidence type="ECO:0000313" key="7">
    <source>
        <dbReference type="Proteomes" id="UP000549394"/>
    </source>
</evidence>
<evidence type="ECO:0000256" key="1">
    <source>
        <dbReference type="ARBA" id="ARBA00022771"/>
    </source>
</evidence>
<evidence type="ECO:0000256" key="3">
    <source>
        <dbReference type="PROSITE-ProRule" id="PRU00175"/>
    </source>
</evidence>
<dbReference type="SUPFAM" id="SSF57850">
    <property type="entry name" value="RING/U-box"/>
    <property type="match status" value="1"/>
</dbReference>
<dbReference type="Pfam" id="PF13639">
    <property type="entry name" value="zf-RING_2"/>
    <property type="match status" value="1"/>
</dbReference>
<evidence type="ECO:0000256" key="2">
    <source>
        <dbReference type="ARBA" id="ARBA00022833"/>
    </source>
</evidence>
<dbReference type="AlphaFoldDB" id="A0A7I8VBJ6"/>
<keyword evidence="1 3" id="KW-0863">Zinc-finger</keyword>
<keyword evidence="2" id="KW-0862">Zinc</keyword>
<dbReference type="GO" id="GO:0008270">
    <property type="term" value="F:zinc ion binding"/>
    <property type="evidence" value="ECO:0007669"/>
    <property type="project" value="UniProtKB-KW"/>
</dbReference>
<dbReference type="OrthoDB" id="6137329at2759"/>
<sequence>MTALETGGFSDGIFDPPLTEKDREEIGCSICLLMPRDAQECINGHIFCKTCISLWESKNSKCPVCRTVTAYLPKMISKFEELTVKCIDCNWKGDLNLYGEHEKIHKKNISTNQTNLNSPPKRRKPVNDLRHHLDAFASELERRKRAVERFYIERERKRRQYQREVNLLSRQLDFLADDLIRANQELERPRRPRTRSLTHLDAENVTTRARASTMPRVDV</sequence>
<name>A0A7I8VBJ6_9ANNE</name>
<organism evidence="6 7">
    <name type="scientific">Dimorphilus gyrociliatus</name>
    <dbReference type="NCBI Taxonomy" id="2664684"/>
    <lineage>
        <taxon>Eukaryota</taxon>
        <taxon>Metazoa</taxon>
        <taxon>Spiralia</taxon>
        <taxon>Lophotrochozoa</taxon>
        <taxon>Annelida</taxon>
        <taxon>Polychaeta</taxon>
        <taxon>Polychaeta incertae sedis</taxon>
        <taxon>Dinophilidae</taxon>
        <taxon>Dimorphilus</taxon>
    </lineage>
</organism>
<dbReference type="InterPro" id="IPR013083">
    <property type="entry name" value="Znf_RING/FYVE/PHD"/>
</dbReference>
<keyword evidence="7" id="KW-1185">Reference proteome</keyword>
<feature type="domain" description="RING-type" evidence="5">
    <location>
        <begin position="28"/>
        <end position="66"/>
    </location>
</feature>
<feature type="coiled-coil region" evidence="4">
    <location>
        <begin position="151"/>
        <end position="185"/>
    </location>
</feature>
<evidence type="ECO:0000259" key="5">
    <source>
        <dbReference type="PROSITE" id="PS50089"/>
    </source>
</evidence>
<keyword evidence="1 3" id="KW-0479">Metal-binding</keyword>
<evidence type="ECO:0000256" key="4">
    <source>
        <dbReference type="SAM" id="Coils"/>
    </source>
</evidence>
<dbReference type="PROSITE" id="PS50089">
    <property type="entry name" value="ZF_RING_2"/>
    <property type="match status" value="1"/>
</dbReference>
<reference evidence="6 7" key="1">
    <citation type="submission" date="2020-08" db="EMBL/GenBank/DDBJ databases">
        <authorList>
            <person name="Hejnol A."/>
        </authorList>
    </citation>
    <scope>NUCLEOTIDE SEQUENCE [LARGE SCALE GENOMIC DNA]</scope>
</reference>
<dbReference type="Gene3D" id="3.30.40.10">
    <property type="entry name" value="Zinc/RING finger domain, C3HC4 (zinc finger)"/>
    <property type="match status" value="1"/>
</dbReference>
<protein>
    <submittedName>
        <fullName evidence="6">DgyrCDS1920</fullName>
    </submittedName>
</protein>
<dbReference type="Proteomes" id="UP000549394">
    <property type="component" value="Unassembled WGS sequence"/>
</dbReference>
<proteinExistence type="predicted"/>
<gene>
    <name evidence="6" type="ORF">DGYR_LOCUS1793</name>
</gene>
<dbReference type="InterPro" id="IPR001841">
    <property type="entry name" value="Znf_RING"/>
</dbReference>
<evidence type="ECO:0000313" key="6">
    <source>
        <dbReference type="EMBL" id="CAD5112698.1"/>
    </source>
</evidence>
<keyword evidence="4" id="KW-0175">Coiled coil</keyword>
<accession>A0A7I8VBJ6</accession>
<dbReference type="EMBL" id="CAJFCJ010000002">
    <property type="protein sequence ID" value="CAD5112698.1"/>
    <property type="molecule type" value="Genomic_DNA"/>
</dbReference>